<dbReference type="EMBL" id="KB445797">
    <property type="protein sequence ID" value="EMD36978.1"/>
    <property type="molecule type" value="Genomic_DNA"/>
</dbReference>
<dbReference type="AlphaFoldDB" id="M2QIY4"/>
<keyword evidence="2" id="KW-1185">Reference proteome</keyword>
<evidence type="ECO:0000313" key="2">
    <source>
        <dbReference type="Proteomes" id="UP000016930"/>
    </source>
</evidence>
<reference evidence="1 2" key="1">
    <citation type="journal article" date="2012" name="Proc. Natl. Acad. Sci. U.S.A.">
        <title>Comparative genomics of Ceriporiopsis subvermispora and Phanerochaete chrysosporium provide insight into selective ligninolysis.</title>
        <authorList>
            <person name="Fernandez-Fueyo E."/>
            <person name="Ruiz-Duenas F.J."/>
            <person name="Ferreira P."/>
            <person name="Floudas D."/>
            <person name="Hibbett D.S."/>
            <person name="Canessa P."/>
            <person name="Larrondo L.F."/>
            <person name="James T.Y."/>
            <person name="Seelenfreund D."/>
            <person name="Lobos S."/>
            <person name="Polanco R."/>
            <person name="Tello M."/>
            <person name="Honda Y."/>
            <person name="Watanabe T."/>
            <person name="Watanabe T."/>
            <person name="Ryu J.S."/>
            <person name="Kubicek C.P."/>
            <person name="Schmoll M."/>
            <person name="Gaskell J."/>
            <person name="Hammel K.E."/>
            <person name="St John F.J."/>
            <person name="Vanden Wymelenberg A."/>
            <person name="Sabat G."/>
            <person name="Splinter BonDurant S."/>
            <person name="Syed K."/>
            <person name="Yadav J.S."/>
            <person name="Doddapaneni H."/>
            <person name="Subramanian V."/>
            <person name="Lavin J.L."/>
            <person name="Oguiza J.A."/>
            <person name="Perez G."/>
            <person name="Pisabarro A.G."/>
            <person name="Ramirez L."/>
            <person name="Santoyo F."/>
            <person name="Master E."/>
            <person name="Coutinho P.M."/>
            <person name="Henrissat B."/>
            <person name="Lombard V."/>
            <person name="Magnuson J.K."/>
            <person name="Kuees U."/>
            <person name="Hori C."/>
            <person name="Igarashi K."/>
            <person name="Samejima M."/>
            <person name="Held B.W."/>
            <person name="Barry K.W."/>
            <person name="LaButti K.M."/>
            <person name="Lapidus A."/>
            <person name="Lindquist E.A."/>
            <person name="Lucas S.M."/>
            <person name="Riley R."/>
            <person name="Salamov A.A."/>
            <person name="Hoffmeister D."/>
            <person name="Schwenk D."/>
            <person name="Hadar Y."/>
            <person name="Yarden O."/>
            <person name="de Vries R.P."/>
            <person name="Wiebenga A."/>
            <person name="Stenlid J."/>
            <person name="Eastwood D."/>
            <person name="Grigoriev I.V."/>
            <person name="Berka R.M."/>
            <person name="Blanchette R.A."/>
            <person name="Kersten P."/>
            <person name="Martinez A.T."/>
            <person name="Vicuna R."/>
            <person name="Cullen D."/>
        </authorList>
    </citation>
    <scope>NUCLEOTIDE SEQUENCE [LARGE SCALE GENOMIC DNA]</scope>
    <source>
        <strain evidence="1 2">B</strain>
    </source>
</reference>
<organism evidence="1 2">
    <name type="scientific">Ceriporiopsis subvermispora (strain B)</name>
    <name type="common">White-rot fungus</name>
    <name type="synonym">Gelatoporia subvermispora</name>
    <dbReference type="NCBI Taxonomy" id="914234"/>
    <lineage>
        <taxon>Eukaryota</taxon>
        <taxon>Fungi</taxon>
        <taxon>Dikarya</taxon>
        <taxon>Basidiomycota</taxon>
        <taxon>Agaricomycotina</taxon>
        <taxon>Agaricomycetes</taxon>
        <taxon>Polyporales</taxon>
        <taxon>Gelatoporiaceae</taxon>
        <taxon>Gelatoporia</taxon>
    </lineage>
</organism>
<evidence type="ECO:0000313" key="1">
    <source>
        <dbReference type="EMBL" id="EMD36978.1"/>
    </source>
</evidence>
<gene>
    <name evidence="1" type="ORF">CERSUDRAFT_65723</name>
</gene>
<dbReference type="HOGENOM" id="CLU_2885574_0_0_1"/>
<proteinExistence type="predicted"/>
<protein>
    <submittedName>
        <fullName evidence="1">Uncharacterized protein</fullName>
    </submittedName>
</protein>
<dbReference type="Proteomes" id="UP000016930">
    <property type="component" value="Unassembled WGS sequence"/>
</dbReference>
<sequence>MSELEDDGDGFLQYKCLTQRLFGGSNVAPCGYCSLIERRFSVVSSWMSVSFTPVHSFFAAAAK</sequence>
<name>M2QIY4_CERS8</name>
<accession>M2QIY4</accession>